<sequence>MQHIRKSNENQKAQLKEILLKRKEMQLQLIGKKDCSKSFLRICDDNNKCLSKSFELQYLIPQNHNLLRRKSGVEQLSSKQIRFNCEYPKTSIAQQEQIIAILQAEQQTKQRRKTIIQKMSGILKKHQTVLKCFNKNEKSSQQEIYQSQMAQMNPEGMKIIEIDNNIQSSKQLLENSQYKQNQQEYQVRKLIKSNRKQKNIDRPKVILSLSQQTQRPFQTIANYVNEKTTSLRDLSFGKIPISTNKKPNFIPNKSFAEFQDLVSSPKYSQKKSNLIQSCLNLPDIKFNYSSRLNNQNPYLIRRGNKSYQNLFLHSQKAL</sequence>
<dbReference type="AlphaFoldDB" id="A0A8S1PNH8"/>
<evidence type="ECO:0000313" key="2">
    <source>
        <dbReference type="Proteomes" id="UP000692954"/>
    </source>
</evidence>
<proteinExistence type="predicted"/>
<name>A0A8S1PNH8_9CILI</name>
<organism evidence="1 2">
    <name type="scientific">Paramecium sonneborni</name>
    <dbReference type="NCBI Taxonomy" id="65129"/>
    <lineage>
        <taxon>Eukaryota</taxon>
        <taxon>Sar</taxon>
        <taxon>Alveolata</taxon>
        <taxon>Ciliophora</taxon>
        <taxon>Intramacronucleata</taxon>
        <taxon>Oligohymenophorea</taxon>
        <taxon>Peniculida</taxon>
        <taxon>Parameciidae</taxon>
        <taxon>Paramecium</taxon>
    </lineage>
</organism>
<accession>A0A8S1PNH8</accession>
<evidence type="ECO:0000313" key="1">
    <source>
        <dbReference type="EMBL" id="CAD8104715.1"/>
    </source>
</evidence>
<gene>
    <name evidence="1" type="ORF">PSON_ATCC_30995.1.T0820266</name>
</gene>
<dbReference type="EMBL" id="CAJJDN010000082">
    <property type="protein sequence ID" value="CAD8104715.1"/>
    <property type="molecule type" value="Genomic_DNA"/>
</dbReference>
<protein>
    <submittedName>
        <fullName evidence="1">Uncharacterized protein</fullName>
    </submittedName>
</protein>
<keyword evidence="2" id="KW-1185">Reference proteome</keyword>
<dbReference type="Proteomes" id="UP000692954">
    <property type="component" value="Unassembled WGS sequence"/>
</dbReference>
<comment type="caution">
    <text evidence="1">The sequence shown here is derived from an EMBL/GenBank/DDBJ whole genome shotgun (WGS) entry which is preliminary data.</text>
</comment>
<reference evidence="1" key="1">
    <citation type="submission" date="2021-01" db="EMBL/GenBank/DDBJ databases">
        <authorList>
            <consortium name="Genoscope - CEA"/>
            <person name="William W."/>
        </authorList>
    </citation>
    <scope>NUCLEOTIDE SEQUENCE</scope>
</reference>